<evidence type="ECO:0000256" key="1">
    <source>
        <dbReference type="SAM" id="MobiDB-lite"/>
    </source>
</evidence>
<dbReference type="EMBL" id="JAWZYT010000187">
    <property type="protein sequence ID" value="KAK4326884.1"/>
    <property type="molecule type" value="Genomic_DNA"/>
</dbReference>
<keyword evidence="3" id="KW-1185">Reference proteome</keyword>
<protein>
    <submittedName>
        <fullName evidence="2">Uncharacterized protein</fullName>
    </submittedName>
</protein>
<accession>A0AAE1UQU1</accession>
<name>A0AAE1UQU1_9EUCA</name>
<reference evidence="2" key="1">
    <citation type="submission" date="2023-11" db="EMBL/GenBank/DDBJ databases">
        <title>Genome assemblies of two species of porcelain crab, Petrolisthes cinctipes and Petrolisthes manimaculis (Anomura: Porcellanidae).</title>
        <authorList>
            <person name="Angst P."/>
        </authorList>
    </citation>
    <scope>NUCLEOTIDE SEQUENCE</scope>
    <source>
        <strain evidence="2">PB745_02</strain>
        <tissue evidence="2">Gill</tissue>
    </source>
</reference>
<organism evidence="2 3">
    <name type="scientific">Petrolisthes manimaculis</name>
    <dbReference type="NCBI Taxonomy" id="1843537"/>
    <lineage>
        <taxon>Eukaryota</taxon>
        <taxon>Metazoa</taxon>
        <taxon>Ecdysozoa</taxon>
        <taxon>Arthropoda</taxon>
        <taxon>Crustacea</taxon>
        <taxon>Multicrustacea</taxon>
        <taxon>Malacostraca</taxon>
        <taxon>Eumalacostraca</taxon>
        <taxon>Eucarida</taxon>
        <taxon>Decapoda</taxon>
        <taxon>Pleocyemata</taxon>
        <taxon>Anomura</taxon>
        <taxon>Galatheoidea</taxon>
        <taxon>Porcellanidae</taxon>
        <taxon>Petrolisthes</taxon>
    </lineage>
</organism>
<proteinExistence type="predicted"/>
<feature type="compositionally biased region" description="Low complexity" evidence="1">
    <location>
        <begin position="44"/>
        <end position="57"/>
    </location>
</feature>
<evidence type="ECO:0000313" key="2">
    <source>
        <dbReference type="EMBL" id="KAK4326884.1"/>
    </source>
</evidence>
<evidence type="ECO:0000313" key="3">
    <source>
        <dbReference type="Proteomes" id="UP001292094"/>
    </source>
</evidence>
<dbReference type="AlphaFoldDB" id="A0AAE1UQU1"/>
<gene>
    <name evidence="2" type="ORF">Pmani_002630</name>
</gene>
<feature type="region of interest" description="Disordered" evidence="1">
    <location>
        <begin position="1"/>
        <end position="88"/>
    </location>
</feature>
<comment type="caution">
    <text evidence="2">The sequence shown here is derived from an EMBL/GenBank/DDBJ whole genome shotgun (WGS) entry which is preliminary data.</text>
</comment>
<sequence length="173" mass="18534">MVMIPTPSTVIHPPTRPKLGFSIDSIVGRGGIESRRSPPPSPGSPRGSPRTRSPIGSHSDLQKPQVRVPEPIHPLLPSSIATSLPPHAPPPLHALHGLHMPQALNLAALLPHGGHPGLPGTVPPMLLGQMPHLGTPLPPAPGPREFPLYPWLLSRHSRLLGHRFPGRLTFLYC</sequence>
<dbReference type="Proteomes" id="UP001292094">
    <property type="component" value="Unassembled WGS sequence"/>
</dbReference>